<gene>
    <name evidence="7" type="ORF">NEE01_08190</name>
</gene>
<comment type="subcellular location">
    <subcellularLocation>
        <location evidence="1">Membrane</location>
        <topology evidence="1">Multi-pass membrane protein</topology>
    </subcellularLocation>
</comment>
<evidence type="ECO:0000313" key="7">
    <source>
        <dbReference type="EMBL" id="MCW6534764.1"/>
    </source>
</evidence>
<dbReference type="PANTHER" id="PTHR10556">
    <property type="entry name" value="3-OXO-5-ALPHA-STEROID 4-DEHYDROGENASE"/>
    <property type="match status" value="1"/>
</dbReference>
<evidence type="ECO:0000259" key="6">
    <source>
        <dbReference type="Pfam" id="PF02544"/>
    </source>
</evidence>
<evidence type="ECO:0000313" key="8">
    <source>
        <dbReference type="Proteomes" id="UP001165565"/>
    </source>
</evidence>
<dbReference type="Proteomes" id="UP001165565">
    <property type="component" value="Unassembled WGS sequence"/>
</dbReference>
<feature type="transmembrane region" description="Helical" evidence="5">
    <location>
        <begin position="6"/>
        <end position="27"/>
    </location>
</feature>
<keyword evidence="8" id="KW-1185">Reference proteome</keyword>
<organism evidence="7 8">
    <name type="scientific">Sphingomonas lycopersici</name>
    <dbReference type="NCBI Taxonomy" id="2951807"/>
    <lineage>
        <taxon>Bacteria</taxon>
        <taxon>Pseudomonadati</taxon>
        <taxon>Pseudomonadota</taxon>
        <taxon>Alphaproteobacteria</taxon>
        <taxon>Sphingomonadales</taxon>
        <taxon>Sphingomonadaceae</taxon>
        <taxon>Sphingomonas</taxon>
    </lineage>
</organism>
<dbReference type="AlphaFoldDB" id="A0AA41Z8E5"/>
<keyword evidence="4 5" id="KW-0472">Membrane</keyword>
<proteinExistence type="predicted"/>
<name>A0AA41Z8E5_9SPHN</name>
<dbReference type="GO" id="GO:0016020">
    <property type="term" value="C:membrane"/>
    <property type="evidence" value="ECO:0007669"/>
    <property type="project" value="UniProtKB-SubCell"/>
</dbReference>
<dbReference type="Gene3D" id="1.20.120.1630">
    <property type="match status" value="1"/>
</dbReference>
<protein>
    <submittedName>
        <fullName evidence="7">3-oxo-5-alpha-steroid 4-dehydrogenase</fullName>
    </submittedName>
</protein>
<dbReference type="InterPro" id="IPR001104">
    <property type="entry name" value="3-oxo-5_a-steroid_4-DH_C"/>
</dbReference>
<accession>A0AA41Z8E5</accession>
<evidence type="ECO:0000256" key="1">
    <source>
        <dbReference type="ARBA" id="ARBA00004141"/>
    </source>
</evidence>
<feature type="domain" description="3-oxo-5-alpha-steroid 4-dehydrogenase C-terminal" evidence="6">
    <location>
        <begin position="105"/>
        <end position="254"/>
    </location>
</feature>
<keyword evidence="3 5" id="KW-1133">Transmembrane helix</keyword>
<feature type="transmembrane region" description="Helical" evidence="5">
    <location>
        <begin position="146"/>
        <end position="163"/>
    </location>
</feature>
<dbReference type="PANTHER" id="PTHR10556:SF35">
    <property type="entry name" value="3-OXO-5-ALPHA-STEROID 4-DEHYDROGENASE FAMILY PROTEIN"/>
    <property type="match status" value="1"/>
</dbReference>
<dbReference type="GO" id="GO:0016627">
    <property type="term" value="F:oxidoreductase activity, acting on the CH-CH group of donors"/>
    <property type="evidence" value="ECO:0007669"/>
    <property type="project" value="InterPro"/>
</dbReference>
<dbReference type="GO" id="GO:0006629">
    <property type="term" value="P:lipid metabolic process"/>
    <property type="evidence" value="ECO:0007669"/>
    <property type="project" value="InterPro"/>
</dbReference>
<evidence type="ECO:0000256" key="2">
    <source>
        <dbReference type="ARBA" id="ARBA00022692"/>
    </source>
</evidence>
<dbReference type="PROSITE" id="PS50244">
    <property type="entry name" value="S5A_REDUCTASE"/>
    <property type="match status" value="1"/>
</dbReference>
<reference evidence="7" key="1">
    <citation type="submission" date="2022-06" db="EMBL/GenBank/DDBJ databases">
        <title>Sphingomonas sp. nov. isolated from rhizosphere soil of tomato.</title>
        <authorList>
            <person name="Dong H."/>
            <person name="Gao R."/>
        </authorList>
    </citation>
    <scope>NUCLEOTIDE SEQUENCE</scope>
    <source>
        <strain evidence="7">MMSM24</strain>
    </source>
</reference>
<dbReference type="Pfam" id="PF02544">
    <property type="entry name" value="Steroid_dh"/>
    <property type="match status" value="1"/>
</dbReference>
<evidence type="ECO:0000256" key="3">
    <source>
        <dbReference type="ARBA" id="ARBA00022989"/>
    </source>
</evidence>
<comment type="caution">
    <text evidence="7">The sequence shown here is derived from an EMBL/GenBank/DDBJ whole genome shotgun (WGS) entry which is preliminary data.</text>
</comment>
<dbReference type="FunFam" id="1.20.120.1630:FF:000014">
    <property type="entry name" value="Steroid 5-alpha reductase, putative"/>
    <property type="match status" value="1"/>
</dbReference>
<feature type="transmembrane region" description="Helical" evidence="5">
    <location>
        <begin position="73"/>
        <end position="90"/>
    </location>
</feature>
<keyword evidence="2 5" id="KW-0812">Transmembrane</keyword>
<dbReference type="EMBL" id="JANFAV010000004">
    <property type="protein sequence ID" value="MCW6534764.1"/>
    <property type="molecule type" value="Genomic_DNA"/>
</dbReference>
<evidence type="ECO:0000256" key="5">
    <source>
        <dbReference type="SAM" id="Phobius"/>
    </source>
</evidence>
<evidence type="ECO:0000256" key="4">
    <source>
        <dbReference type="ARBA" id="ARBA00023136"/>
    </source>
</evidence>
<dbReference type="InterPro" id="IPR039357">
    <property type="entry name" value="SRD5A/TECR"/>
</dbReference>
<sequence length="254" mass="28244">MLEGAYRIGLGLIVAMGLMAFATTIRAPNGYGRYLGDKLAGTIAARPGWLIFEAPQWMAFALTFWFTARAININTATLLLLGLWQAHYLYRGLGMPFRMRIGSKRLPIATIWFGLPFNALNGFVNGYAVGHAEHLASASWLGDPRFIAGLAIAGVGWVINVHSDNLLFRLRKPGETGYRVPYGGMFRFVSSANYLGEIMLWIGWAVMTWTAAGLIFALFTIANLGPRALSHHKWYRATFADYPPERRALIPFIL</sequence>
<feature type="transmembrane region" description="Helical" evidence="5">
    <location>
        <begin position="198"/>
        <end position="224"/>
    </location>
</feature>
<dbReference type="RefSeq" id="WP_265268595.1">
    <property type="nucleotide sequence ID" value="NZ_JANFAV010000004.1"/>
</dbReference>